<dbReference type="SUPFAM" id="SSF47203">
    <property type="entry name" value="Acyl-CoA dehydrogenase C-terminal domain-like"/>
    <property type="match status" value="2"/>
</dbReference>
<dbReference type="InterPro" id="IPR012258">
    <property type="entry name" value="Acyl-CoA_oxidase"/>
</dbReference>
<dbReference type="PANTHER" id="PTHR10909:SF250">
    <property type="entry name" value="PEROXISOMAL ACYL-COENZYME A OXIDASE 1"/>
    <property type="match status" value="1"/>
</dbReference>
<dbReference type="OrthoDB" id="538336at2759"/>
<dbReference type="InterPro" id="IPR037069">
    <property type="entry name" value="AcylCoA_DH/ox_N_sf"/>
</dbReference>
<dbReference type="PIRSF" id="PIRSF000168">
    <property type="entry name" value="Acyl-CoA_oxidase"/>
    <property type="match status" value="1"/>
</dbReference>
<evidence type="ECO:0000259" key="14">
    <source>
        <dbReference type="Pfam" id="PF14749"/>
    </source>
</evidence>
<gene>
    <name evidence="16" type="ORF">ATEG_09798</name>
</gene>
<feature type="active site" description="Proton acceptor" evidence="11">
    <location>
        <position position="387"/>
    </location>
</feature>
<dbReference type="GeneID" id="4354266"/>
<dbReference type="InterPro" id="IPR036250">
    <property type="entry name" value="AcylCo_DH-like_C"/>
</dbReference>
<evidence type="ECO:0000313" key="16">
    <source>
        <dbReference type="EMBL" id="EAU29989.1"/>
    </source>
</evidence>
<evidence type="ECO:0000256" key="6">
    <source>
        <dbReference type="ARBA" id="ARBA00022832"/>
    </source>
</evidence>
<keyword evidence="9" id="KW-0576">Peroxisome</keyword>
<dbReference type="GO" id="GO:0033540">
    <property type="term" value="P:fatty acid beta-oxidation using acyl-CoA oxidase"/>
    <property type="evidence" value="ECO:0007669"/>
    <property type="project" value="UniProtKB-UniPathway"/>
</dbReference>
<evidence type="ECO:0000256" key="12">
    <source>
        <dbReference type="PIRSR" id="PIRSR000168-2"/>
    </source>
</evidence>
<evidence type="ECO:0000256" key="3">
    <source>
        <dbReference type="ARBA" id="ARBA00006288"/>
    </source>
</evidence>
<evidence type="ECO:0000256" key="11">
    <source>
        <dbReference type="PIRSR" id="PIRSR000168-1"/>
    </source>
</evidence>
<dbReference type="VEuPathDB" id="FungiDB:ATEG_09798"/>
<reference evidence="17" key="1">
    <citation type="submission" date="2005-09" db="EMBL/GenBank/DDBJ databases">
        <title>Annotation of the Aspergillus terreus NIH2624 genome.</title>
        <authorList>
            <person name="Birren B.W."/>
            <person name="Lander E.S."/>
            <person name="Galagan J.E."/>
            <person name="Nusbaum C."/>
            <person name="Devon K."/>
            <person name="Henn M."/>
            <person name="Ma L.-J."/>
            <person name="Jaffe D.B."/>
            <person name="Butler J."/>
            <person name="Alvarez P."/>
            <person name="Gnerre S."/>
            <person name="Grabherr M."/>
            <person name="Kleber M."/>
            <person name="Mauceli E.W."/>
            <person name="Brockman W."/>
            <person name="Rounsley S."/>
            <person name="Young S.K."/>
            <person name="LaButti K."/>
            <person name="Pushparaj V."/>
            <person name="DeCaprio D."/>
            <person name="Crawford M."/>
            <person name="Koehrsen M."/>
            <person name="Engels R."/>
            <person name="Montgomery P."/>
            <person name="Pearson M."/>
            <person name="Howarth C."/>
            <person name="Larson L."/>
            <person name="Luoma S."/>
            <person name="White J."/>
            <person name="Alvarado L."/>
            <person name="Kodira C.D."/>
            <person name="Zeng Q."/>
            <person name="Oleary S."/>
            <person name="Yandava C."/>
            <person name="Denning D.W."/>
            <person name="Nierman W.C."/>
            <person name="Milne T."/>
            <person name="Madden K."/>
        </authorList>
    </citation>
    <scope>NUCLEOTIDE SEQUENCE [LARGE SCALE GENOMIC DNA]</scope>
    <source>
        <strain evidence="17">NIH 2624 / FGSC A1156</strain>
    </source>
</reference>
<feature type="binding site" evidence="12">
    <location>
        <position position="147"/>
    </location>
    <ligand>
        <name>FAD</name>
        <dbReference type="ChEBI" id="CHEBI:57692"/>
    </ligand>
</feature>
<feature type="domain" description="Acyl-coenzyme A oxidase N-terminal" evidence="14">
    <location>
        <begin position="3"/>
        <end position="101"/>
    </location>
</feature>
<keyword evidence="4 10" id="KW-0285">Flavoprotein</keyword>
<dbReference type="GO" id="GO:0055088">
    <property type="term" value="P:lipid homeostasis"/>
    <property type="evidence" value="ECO:0007669"/>
    <property type="project" value="TreeGrafter"/>
</dbReference>
<dbReference type="AlphaFoldDB" id="Q0C936"/>
<dbReference type="InterPro" id="IPR002655">
    <property type="entry name" value="Acyl-CoA_oxidase_C"/>
</dbReference>
<feature type="domain" description="Acyl-CoA oxidase C-alpha1" evidence="15">
    <location>
        <begin position="246"/>
        <end position="401"/>
    </location>
</feature>
<evidence type="ECO:0000259" key="15">
    <source>
        <dbReference type="Pfam" id="PF22924"/>
    </source>
</evidence>
<keyword evidence="5 10" id="KW-0274">FAD</keyword>
<name>Q0C936_ASPTN</name>
<evidence type="ECO:0000256" key="2">
    <source>
        <dbReference type="ARBA" id="ARBA00004275"/>
    </source>
</evidence>
<comment type="cofactor">
    <cofactor evidence="1">
        <name>FAD</name>
        <dbReference type="ChEBI" id="CHEBI:57692"/>
    </cofactor>
</comment>
<dbReference type="InterPro" id="IPR029320">
    <property type="entry name" value="Acyl-CoA_ox_N"/>
</dbReference>
<dbReference type="Pfam" id="PF01756">
    <property type="entry name" value="ACOX"/>
    <property type="match status" value="1"/>
</dbReference>
<dbReference type="InterPro" id="IPR009100">
    <property type="entry name" value="AcylCoA_DH/oxidase_NM_dom_sf"/>
</dbReference>
<evidence type="ECO:0000256" key="10">
    <source>
        <dbReference type="PIRNR" id="PIRNR000168"/>
    </source>
</evidence>
<comment type="similarity">
    <text evidence="3 10">Belongs to the acyl-CoA oxidase family.</text>
</comment>
<evidence type="ECO:0000256" key="1">
    <source>
        <dbReference type="ARBA" id="ARBA00001974"/>
    </source>
</evidence>
<accession>Q0C936</accession>
<evidence type="ECO:0000256" key="8">
    <source>
        <dbReference type="ARBA" id="ARBA00023098"/>
    </source>
</evidence>
<dbReference type="GO" id="GO:0071949">
    <property type="term" value="F:FAD binding"/>
    <property type="evidence" value="ECO:0007669"/>
    <property type="project" value="InterPro"/>
</dbReference>
<dbReference type="GO" id="GO:0005504">
    <property type="term" value="F:fatty acid binding"/>
    <property type="evidence" value="ECO:0007669"/>
    <property type="project" value="TreeGrafter"/>
</dbReference>
<keyword evidence="8" id="KW-0443">Lipid metabolism</keyword>
<dbReference type="InterPro" id="IPR055060">
    <property type="entry name" value="ACOX_C_alpha1"/>
</dbReference>
<evidence type="ECO:0000313" key="17">
    <source>
        <dbReference type="Proteomes" id="UP000007963"/>
    </source>
</evidence>
<dbReference type="UniPathway" id="UPA00661"/>
<dbReference type="STRING" id="341663.Q0C936"/>
<dbReference type="OMA" id="TVHELTM"/>
<dbReference type="Gene3D" id="1.10.540.10">
    <property type="entry name" value="Acyl-CoA dehydrogenase/oxidase, N-terminal domain"/>
    <property type="match status" value="1"/>
</dbReference>
<evidence type="ECO:0000259" key="13">
    <source>
        <dbReference type="Pfam" id="PF01756"/>
    </source>
</evidence>
<dbReference type="HOGENOM" id="CLU_014629_3_1_1"/>
<evidence type="ECO:0000256" key="5">
    <source>
        <dbReference type="ARBA" id="ARBA00022827"/>
    </source>
</evidence>
<protein>
    <recommendedName>
        <fullName evidence="10">Acyl-coenzyme A oxidase</fullName>
    </recommendedName>
</protein>
<dbReference type="eggNOG" id="KOG0136">
    <property type="taxonomic scope" value="Eukaryota"/>
</dbReference>
<feature type="binding site" evidence="12">
    <location>
        <position position="108"/>
    </location>
    <ligand>
        <name>FAD</name>
        <dbReference type="ChEBI" id="CHEBI:57692"/>
    </ligand>
</feature>
<dbReference type="FunFam" id="2.40.110.10:FF:000003">
    <property type="entry name" value="Acyl-coenzyme A oxidase"/>
    <property type="match status" value="1"/>
</dbReference>
<evidence type="ECO:0000256" key="7">
    <source>
        <dbReference type="ARBA" id="ARBA00023002"/>
    </source>
</evidence>
<dbReference type="RefSeq" id="XP_001218420.1">
    <property type="nucleotide sequence ID" value="XM_001218419.1"/>
</dbReference>
<keyword evidence="7" id="KW-0560">Oxidoreductase</keyword>
<dbReference type="Gene3D" id="1.20.140.10">
    <property type="entry name" value="Butyryl-CoA Dehydrogenase, subunit A, domain 3"/>
    <property type="match status" value="2"/>
</dbReference>
<evidence type="ECO:0000256" key="4">
    <source>
        <dbReference type="ARBA" id="ARBA00022630"/>
    </source>
</evidence>
<dbReference type="Pfam" id="PF22924">
    <property type="entry name" value="ACOX_C_alpha1"/>
    <property type="match status" value="1"/>
</dbReference>
<evidence type="ECO:0000256" key="9">
    <source>
        <dbReference type="ARBA" id="ARBA00023140"/>
    </source>
</evidence>
<dbReference type="GO" id="GO:0005777">
    <property type="term" value="C:peroxisome"/>
    <property type="evidence" value="ECO:0007669"/>
    <property type="project" value="UniProtKB-SubCell"/>
</dbReference>
<feature type="domain" description="Acyl-CoA oxidase C-terminal" evidence="13">
    <location>
        <begin position="462"/>
        <end position="593"/>
    </location>
</feature>
<dbReference type="Pfam" id="PF14749">
    <property type="entry name" value="Acyl-CoA_ox_N"/>
    <property type="match status" value="1"/>
</dbReference>
<dbReference type="Gene3D" id="2.40.110.10">
    <property type="entry name" value="Butyryl-CoA Dehydrogenase, subunit A, domain 2"/>
    <property type="match status" value="1"/>
</dbReference>
<dbReference type="Proteomes" id="UP000007963">
    <property type="component" value="Unassembled WGS sequence"/>
</dbReference>
<dbReference type="SUPFAM" id="SSF56645">
    <property type="entry name" value="Acyl-CoA dehydrogenase NM domain-like"/>
    <property type="match status" value="1"/>
</dbReference>
<keyword evidence="6" id="KW-0276">Fatty acid metabolism</keyword>
<comment type="subcellular location">
    <subcellularLocation>
        <location evidence="2">Peroxisome</location>
    </subcellularLocation>
</comment>
<dbReference type="GO" id="GO:0003997">
    <property type="term" value="F:acyl-CoA oxidase activity"/>
    <property type="evidence" value="ECO:0007669"/>
    <property type="project" value="InterPro"/>
</dbReference>
<dbReference type="InterPro" id="IPR046373">
    <property type="entry name" value="Acyl-CoA_Oxase/DH_mid-dom_sf"/>
</dbReference>
<dbReference type="EMBL" id="CH476608">
    <property type="protein sequence ID" value="EAU29989.1"/>
    <property type="molecule type" value="Genomic_DNA"/>
</dbReference>
<proteinExistence type="inferred from homology"/>
<sequence>MSLASYIWGEAELNRRQEILKALSQSPIKTVGHNPYRLSRKELWTVRIQQNIELLELKMRLGWDSAALSGCFENFFLKNLHAQMSEEQRAYWIPKAENFEITGCYAQTELGHGSNLKGIETTATFDPITDEIVLNSPTLSSHKYWIGGLGVMATHALVIARLIVAGKELGNHVFLVQIRDLGTHDLLPNVQVYEQGEKSLGTFATMDNGVMKFSHKRIPRAQMLARYASLDRDGTYHKSENKKHAYTSMVIIRSLMSQEIGLDVAKAIVIALKYTNFRRQFNVKDGNETRVIEYASVQNRLYPALCRAIAMVLVGREIKEQVEDLRVDKLENLHLQTVGLKIWATEHGVRDIEVARLSCGGHGGVGNMAAAGLGSMYAQLSPARTYEGDNYVLSQQIGNAVIKHWKRNTEMTIPALSYLTLLRDSQRMSQRLGVGTADSFLAPETQEQILEYRAAILARRHISDTEQGKDTSYDVFQLAMAHADLTYWRSLQNKLCEAPREHETAIKTLVDVFALTSILESLGAFAGTNYLAQEDISSLRDTHHSRIASLSNHVQSIVDALGFTETELNSAFARESQTPYEALLETARQSEMTDNRFIRPTILQARNLWKKYQGSVSKL</sequence>
<dbReference type="PANTHER" id="PTHR10909">
    <property type="entry name" value="ELECTRON TRANSPORT OXIDOREDUCTASE"/>
    <property type="match status" value="1"/>
</dbReference>
<organism evidence="16 17">
    <name type="scientific">Aspergillus terreus (strain NIH 2624 / FGSC A1156)</name>
    <dbReference type="NCBI Taxonomy" id="341663"/>
    <lineage>
        <taxon>Eukaryota</taxon>
        <taxon>Fungi</taxon>
        <taxon>Dikarya</taxon>
        <taxon>Ascomycota</taxon>
        <taxon>Pezizomycotina</taxon>
        <taxon>Eurotiomycetes</taxon>
        <taxon>Eurotiomycetidae</taxon>
        <taxon>Eurotiales</taxon>
        <taxon>Aspergillaceae</taxon>
        <taxon>Aspergillus</taxon>
        <taxon>Aspergillus subgen. Circumdati</taxon>
    </lineage>
</organism>